<keyword evidence="1" id="KW-0732">Signal</keyword>
<accession>A0A484BP55</accession>
<dbReference type="OrthoDB" id="8032477at2759"/>
<evidence type="ECO:0000313" key="2">
    <source>
        <dbReference type="EMBL" id="TDG49830.1"/>
    </source>
</evidence>
<feature type="signal peptide" evidence="1">
    <location>
        <begin position="1"/>
        <end position="22"/>
    </location>
</feature>
<dbReference type="KEGG" id="dnv:108649598"/>
<keyword evidence="3" id="KW-1185">Reference proteome</keyword>
<sequence length="123" mass="13717">MDISQLLCVLLLLCGYIKHNYAATKVFYEFHIREPSTERNETAVLNTPNNNETEVKPNLIITGKHTSSVLLDSKDENSPNSVYTETAFYTADENGYHVTYNVSIQPAVLDPQLNGVTLKVIVG</sequence>
<gene>
    <name evidence="2" type="ORF">AWZ03_003818</name>
</gene>
<dbReference type="Proteomes" id="UP000295192">
    <property type="component" value="Unassembled WGS sequence"/>
</dbReference>
<dbReference type="OMA" id="YKEDATY"/>
<evidence type="ECO:0008006" key="4">
    <source>
        <dbReference type="Google" id="ProtNLM"/>
    </source>
</evidence>
<comment type="caution">
    <text evidence="2">The sequence shown here is derived from an EMBL/GenBank/DDBJ whole genome shotgun (WGS) entry which is preliminary data.</text>
</comment>
<name>A0A484BP55_DRONA</name>
<proteinExistence type="predicted"/>
<evidence type="ECO:0000313" key="3">
    <source>
        <dbReference type="Proteomes" id="UP000295192"/>
    </source>
</evidence>
<evidence type="ECO:0000256" key="1">
    <source>
        <dbReference type="SAM" id="SignalP"/>
    </source>
</evidence>
<dbReference type="AlphaFoldDB" id="A0A484BP55"/>
<reference evidence="2 3" key="1">
    <citation type="journal article" date="2019" name="J. Hered.">
        <title>An Improved Genome Assembly for Drosophila navojoa, the Basal Species in the mojavensis Cluster.</title>
        <authorList>
            <person name="Vanderlinde T."/>
            <person name="Dupim E.G."/>
            <person name="Nazario-Yepiz N.O."/>
            <person name="Carvalho A.B."/>
        </authorList>
    </citation>
    <scope>NUCLEOTIDE SEQUENCE [LARGE SCALE GENOMIC DNA]</scope>
    <source>
        <strain evidence="2">Navoj_Jal97</strain>
        <tissue evidence="2">Whole organism</tissue>
    </source>
</reference>
<dbReference type="EMBL" id="LSRL02000020">
    <property type="protein sequence ID" value="TDG49830.1"/>
    <property type="molecule type" value="Genomic_DNA"/>
</dbReference>
<feature type="chain" id="PRO_5019710591" description="Cadherin domain-containing protein" evidence="1">
    <location>
        <begin position="23"/>
        <end position="123"/>
    </location>
</feature>
<protein>
    <recommendedName>
        <fullName evidence="4">Cadherin domain-containing protein</fullName>
    </recommendedName>
</protein>
<organism evidence="2 3">
    <name type="scientific">Drosophila navojoa</name>
    <name type="common">Fruit fly</name>
    <dbReference type="NCBI Taxonomy" id="7232"/>
    <lineage>
        <taxon>Eukaryota</taxon>
        <taxon>Metazoa</taxon>
        <taxon>Ecdysozoa</taxon>
        <taxon>Arthropoda</taxon>
        <taxon>Hexapoda</taxon>
        <taxon>Insecta</taxon>
        <taxon>Pterygota</taxon>
        <taxon>Neoptera</taxon>
        <taxon>Endopterygota</taxon>
        <taxon>Diptera</taxon>
        <taxon>Brachycera</taxon>
        <taxon>Muscomorpha</taxon>
        <taxon>Ephydroidea</taxon>
        <taxon>Drosophilidae</taxon>
        <taxon>Drosophila</taxon>
    </lineage>
</organism>